<organism evidence="4 5">
    <name type="scientific">Maylandia zebra</name>
    <name type="common">zebra mbuna</name>
    <dbReference type="NCBI Taxonomy" id="106582"/>
    <lineage>
        <taxon>Eukaryota</taxon>
        <taxon>Metazoa</taxon>
        <taxon>Chordata</taxon>
        <taxon>Craniata</taxon>
        <taxon>Vertebrata</taxon>
        <taxon>Euteleostomi</taxon>
        <taxon>Actinopterygii</taxon>
        <taxon>Neopterygii</taxon>
        <taxon>Teleostei</taxon>
        <taxon>Neoteleostei</taxon>
        <taxon>Acanthomorphata</taxon>
        <taxon>Ovalentaria</taxon>
        <taxon>Cichlomorphae</taxon>
        <taxon>Cichliformes</taxon>
        <taxon>Cichlidae</taxon>
        <taxon>African cichlids</taxon>
        <taxon>Pseudocrenilabrinae</taxon>
        <taxon>Haplochromini</taxon>
        <taxon>Maylandia</taxon>
        <taxon>Maylandia zebra complex</taxon>
    </lineage>
</organism>
<feature type="compositionally biased region" description="Polar residues" evidence="2">
    <location>
        <begin position="1"/>
        <end position="11"/>
    </location>
</feature>
<evidence type="ECO:0000256" key="3">
    <source>
        <dbReference type="SAM" id="Phobius"/>
    </source>
</evidence>
<dbReference type="KEGG" id="mze:101463896"/>
<dbReference type="SUPFAM" id="SSF57535">
    <property type="entry name" value="Complement control module/SCR domain"/>
    <property type="match status" value="1"/>
</dbReference>
<evidence type="ECO:0000256" key="2">
    <source>
        <dbReference type="SAM" id="MobiDB-lite"/>
    </source>
</evidence>
<dbReference type="PANTHER" id="PTHR46879">
    <property type="entry name" value="SUSHI DOMAIN-CONTAINING PROTEIN 3"/>
    <property type="match status" value="1"/>
</dbReference>
<feature type="compositionally biased region" description="Polar residues" evidence="2">
    <location>
        <begin position="150"/>
        <end position="159"/>
    </location>
</feature>
<evidence type="ECO:0000313" key="5">
    <source>
        <dbReference type="Proteomes" id="UP000265160"/>
    </source>
</evidence>
<feature type="compositionally biased region" description="Basic and acidic residues" evidence="2">
    <location>
        <begin position="12"/>
        <end position="24"/>
    </location>
</feature>
<dbReference type="STRING" id="106582.ENSMZEP00005034619"/>
<keyword evidence="3" id="KW-0812">Transmembrane</keyword>
<feature type="transmembrane region" description="Helical" evidence="3">
    <location>
        <begin position="101"/>
        <end position="126"/>
    </location>
</feature>
<feature type="region of interest" description="Disordered" evidence="2">
    <location>
        <begin position="1"/>
        <end position="36"/>
    </location>
</feature>
<reference evidence="4 5" key="1">
    <citation type="journal article" date="2014" name="Nature">
        <title>The genomic substrate for adaptive radiation in African cichlid fish.</title>
        <authorList>
            <person name="Brawand D."/>
            <person name="Wagner C.E."/>
            <person name="Li Y.I."/>
            <person name="Malinsky M."/>
            <person name="Keller I."/>
            <person name="Fan S."/>
            <person name="Simakov O."/>
            <person name="Ng A.Y."/>
            <person name="Lim Z.W."/>
            <person name="Bezault E."/>
            <person name="Turner-Maier J."/>
            <person name="Johnson J."/>
            <person name="Alcazar R."/>
            <person name="Noh H.J."/>
            <person name="Russell P."/>
            <person name="Aken B."/>
            <person name="Alfoldi J."/>
            <person name="Amemiya C."/>
            <person name="Azzouzi N."/>
            <person name="Baroiller J.F."/>
            <person name="Barloy-Hubler F."/>
            <person name="Berlin A."/>
            <person name="Bloomquist R."/>
            <person name="Carleton K.L."/>
            <person name="Conte M.A."/>
            <person name="D'Cotta H."/>
            <person name="Eshel O."/>
            <person name="Gaffney L."/>
            <person name="Galibert F."/>
            <person name="Gante H.F."/>
            <person name="Gnerre S."/>
            <person name="Greuter L."/>
            <person name="Guyon R."/>
            <person name="Haddad N.S."/>
            <person name="Haerty W."/>
            <person name="Harris R.M."/>
            <person name="Hofmann H.A."/>
            <person name="Hourlier T."/>
            <person name="Hulata G."/>
            <person name="Jaffe D.B."/>
            <person name="Lara M."/>
            <person name="Lee A.P."/>
            <person name="MacCallum I."/>
            <person name="Mwaiko S."/>
            <person name="Nikaido M."/>
            <person name="Nishihara H."/>
            <person name="Ozouf-Costaz C."/>
            <person name="Penman D.J."/>
            <person name="Przybylski D."/>
            <person name="Rakotomanga M."/>
            <person name="Renn S.C.P."/>
            <person name="Ribeiro F.J."/>
            <person name="Ron M."/>
            <person name="Salzburger W."/>
            <person name="Sanchez-Pulido L."/>
            <person name="Santos M.E."/>
            <person name="Searle S."/>
            <person name="Sharpe T."/>
            <person name="Swofford R."/>
            <person name="Tan F.J."/>
            <person name="Williams L."/>
            <person name="Young S."/>
            <person name="Yin S."/>
            <person name="Okada N."/>
            <person name="Kocher T.D."/>
            <person name="Miska E.A."/>
            <person name="Lander E.S."/>
            <person name="Venkatesh B."/>
            <person name="Fernald R.D."/>
            <person name="Meyer A."/>
            <person name="Ponting C.P."/>
            <person name="Streelman J.T."/>
            <person name="Lindblad-Toh K."/>
            <person name="Seehausen O."/>
            <person name="Di Palma F."/>
        </authorList>
    </citation>
    <scope>NUCLEOTIDE SEQUENCE</scope>
</reference>
<dbReference type="AlphaFoldDB" id="A0A3P9DJS1"/>
<dbReference type="GeneID" id="101463896"/>
<protein>
    <submittedName>
        <fullName evidence="4">Uncharacterized LOC101463896</fullName>
    </submittedName>
</protein>
<dbReference type="CTD" id="203328"/>
<dbReference type="RefSeq" id="XP_004546205.1">
    <property type="nucleotide sequence ID" value="XM_004546148.3"/>
</dbReference>
<sequence>MSAATASISDVSRTDTANKNDRNKSGNSKAQCTPMPQPTLGNHQIIQGNGTNVGTVISLQCPGKHKLVGSDMMCVMGPNSTYWTGDSYCQALSPNDFGYRVAVVASFVSSGIILFMSVAFITCCLLDCIKEEERKKEENDSDPWQWEEPTPNQENNMSRYSHKGRNNNNNNTQENPLSPWDTAGPTLCDSIRSCRCHQHYAYCPACTNYGPTPPPAALPGHDYNQPLLLQMPEPDPPQYPGPPLSSCQSTSPGLVQISAGGSGLVWQYEGQQSSLSGANLLTADEAPGRNINSNRNIYPKELSIRIISV</sequence>
<keyword evidence="3" id="KW-0472">Membrane</keyword>
<evidence type="ECO:0000313" key="4">
    <source>
        <dbReference type="Ensembl" id="ENSMZEP00005034619.1"/>
    </source>
</evidence>
<dbReference type="PANTHER" id="PTHR46879:SF1">
    <property type="entry name" value="SUSHI DOMAIN-CONTAINING PROTEIN 3"/>
    <property type="match status" value="1"/>
</dbReference>
<reference evidence="4" key="2">
    <citation type="submission" date="2025-08" db="UniProtKB">
        <authorList>
            <consortium name="Ensembl"/>
        </authorList>
    </citation>
    <scope>IDENTIFICATION</scope>
</reference>
<proteinExistence type="predicted"/>
<evidence type="ECO:0000256" key="1">
    <source>
        <dbReference type="ARBA" id="ARBA00023157"/>
    </source>
</evidence>
<dbReference type="Proteomes" id="UP000265160">
    <property type="component" value="LG20"/>
</dbReference>
<dbReference type="GO" id="GO:0005886">
    <property type="term" value="C:plasma membrane"/>
    <property type="evidence" value="ECO:0007669"/>
    <property type="project" value="TreeGrafter"/>
</dbReference>
<feature type="region of interest" description="Disordered" evidence="2">
    <location>
        <begin position="136"/>
        <end position="180"/>
    </location>
</feature>
<reference evidence="4" key="3">
    <citation type="submission" date="2025-09" db="UniProtKB">
        <authorList>
            <consortium name="Ensembl"/>
        </authorList>
    </citation>
    <scope>IDENTIFICATION</scope>
</reference>
<keyword evidence="1" id="KW-1015">Disulfide bond</keyword>
<dbReference type="InterPro" id="IPR053067">
    <property type="entry name" value="SUSD3"/>
</dbReference>
<dbReference type="OrthoDB" id="9939976at2759"/>
<keyword evidence="3" id="KW-1133">Transmembrane helix</keyword>
<name>A0A3P9DJS1_9CICH</name>
<dbReference type="InterPro" id="IPR035976">
    <property type="entry name" value="Sushi/SCR/CCP_sf"/>
</dbReference>
<accession>A0A3P9DJS1</accession>
<dbReference type="Ensembl" id="ENSMZET00005035843.1">
    <property type="protein sequence ID" value="ENSMZEP00005034619.1"/>
    <property type="gene ID" value="ENSMZEG00005025872.1"/>
</dbReference>
<dbReference type="GeneTree" id="ENSGT00940000168452"/>
<keyword evidence="5" id="KW-1185">Reference proteome</keyword>